<feature type="signal peptide" evidence="1">
    <location>
        <begin position="1"/>
        <end position="21"/>
    </location>
</feature>
<feature type="non-terminal residue" evidence="2">
    <location>
        <position position="132"/>
    </location>
</feature>
<feature type="chain" id="PRO_5014831277" description="Peptidase C39-like domain-containing protein" evidence="1">
    <location>
        <begin position="22"/>
        <end position="132"/>
    </location>
</feature>
<name>A0A2M6W060_9BACT</name>
<keyword evidence="1" id="KW-0732">Signal</keyword>
<dbReference type="Gene3D" id="3.90.70.10">
    <property type="entry name" value="Cysteine proteinases"/>
    <property type="match status" value="1"/>
</dbReference>
<dbReference type="Proteomes" id="UP000229362">
    <property type="component" value="Unassembled WGS sequence"/>
</dbReference>
<dbReference type="EMBL" id="PFBZ01000196">
    <property type="protein sequence ID" value="PIT86183.1"/>
    <property type="molecule type" value="Genomic_DNA"/>
</dbReference>
<organism evidence="2 3">
    <name type="scientific">Candidatus Magasanikbacteria bacterium CG10_big_fil_rev_8_21_14_0_10_43_6</name>
    <dbReference type="NCBI Taxonomy" id="1974650"/>
    <lineage>
        <taxon>Bacteria</taxon>
        <taxon>Candidatus Magasanikiibacteriota</taxon>
    </lineage>
</organism>
<sequence>MKYYYFFAVLISFYFAANAHAATALNVPFTPQSPSGEWVQPWQDACEESVIAMIDSFYHAESLERQYAEKKIQNIFLIKEHFLGYSLDEGADTIVSFINNFLTWEAYVVEAPTIEEITHEMSLGRPVILPTY</sequence>
<comment type="caution">
    <text evidence="2">The sequence shown here is derived from an EMBL/GenBank/DDBJ whole genome shotgun (WGS) entry which is preliminary data.</text>
</comment>
<protein>
    <recommendedName>
        <fullName evidence="4">Peptidase C39-like domain-containing protein</fullName>
    </recommendedName>
</protein>
<evidence type="ECO:0008006" key="4">
    <source>
        <dbReference type="Google" id="ProtNLM"/>
    </source>
</evidence>
<gene>
    <name evidence="2" type="ORF">COU33_04615</name>
</gene>
<reference evidence="3" key="1">
    <citation type="submission" date="2017-09" db="EMBL/GenBank/DDBJ databases">
        <title>Depth-based differentiation of microbial function through sediment-hosted aquifers and enrichment of novel symbionts in the deep terrestrial subsurface.</title>
        <authorList>
            <person name="Probst A.J."/>
            <person name="Ladd B."/>
            <person name="Jarett J.K."/>
            <person name="Geller-Mcgrath D.E."/>
            <person name="Sieber C.M.K."/>
            <person name="Emerson J.B."/>
            <person name="Anantharaman K."/>
            <person name="Thomas B.C."/>
            <person name="Malmstrom R."/>
            <person name="Stieglmeier M."/>
            <person name="Klingl A."/>
            <person name="Woyke T."/>
            <person name="Ryan C.M."/>
            <person name="Banfield J.F."/>
        </authorList>
    </citation>
    <scope>NUCLEOTIDE SEQUENCE [LARGE SCALE GENOMIC DNA]</scope>
</reference>
<evidence type="ECO:0000313" key="2">
    <source>
        <dbReference type="EMBL" id="PIT86183.1"/>
    </source>
</evidence>
<accession>A0A2M6W060</accession>
<evidence type="ECO:0000313" key="3">
    <source>
        <dbReference type="Proteomes" id="UP000229362"/>
    </source>
</evidence>
<proteinExistence type="predicted"/>
<evidence type="ECO:0000256" key="1">
    <source>
        <dbReference type="SAM" id="SignalP"/>
    </source>
</evidence>
<dbReference type="AlphaFoldDB" id="A0A2M6W060"/>